<evidence type="ECO:0000313" key="1">
    <source>
        <dbReference type="EMBL" id="AQZ49775.1"/>
    </source>
</evidence>
<sequence length="320" mass="33986">MKLYGKNWKRDELAAFVPDIAKVAGIRQLAETDGPASGARLIQIDSGAGLRVELLPDRCCDIGQVWCNDVPFGWAGPIGMSGTASVGDNTTLSGLMSTCGFDHIRQPDTDEGRAYPLHGRMARMPARIVSCASLWDGDDCTFRVVAEATQFVLGLATVRLDREIDVPLGGRSLTLTDRVTVVAGSLPLMAMYHINFGFPLAGPGSRLTLAGKNVPDALSPDGVRTRPSGAGPVQVVLSGGGEAPPRFALDYDGDALPCLQTLRNATDGTNLFCIEPATHEKQPRAALREAGLLEPSGRGATRVFRLHMTFDPGGHPVGRV</sequence>
<reference evidence="1 2" key="1">
    <citation type="submission" date="2017-03" db="EMBL/GenBank/DDBJ databases">
        <title>Foreign affairs: Plasmid Transfer between Roseobacters and Rhizobia.</title>
        <authorList>
            <person name="Bartling P."/>
            <person name="Bunk B."/>
            <person name="Overmann J."/>
            <person name="Brinkmann H."/>
            <person name="Petersen J."/>
        </authorList>
    </citation>
    <scope>NUCLEOTIDE SEQUENCE [LARGE SCALE GENOMIC DNA]</scope>
    <source>
        <strain evidence="1 2">MACL11</strain>
    </source>
</reference>
<dbReference type="Pfam" id="PF14486">
    <property type="entry name" value="DUF4432"/>
    <property type="match status" value="1"/>
</dbReference>
<dbReference type="InterPro" id="IPR014718">
    <property type="entry name" value="GH-type_carb-bd"/>
</dbReference>
<proteinExistence type="predicted"/>
<dbReference type="Gene3D" id="2.70.98.10">
    <property type="match status" value="1"/>
</dbReference>
<organism evidence="1 2">
    <name type="scientific">Martelella mediterranea DSM 17316</name>
    <dbReference type="NCBI Taxonomy" id="1122214"/>
    <lineage>
        <taxon>Bacteria</taxon>
        <taxon>Pseudomonadati</taxon>
        <taxon>Pseudomonadota</taxon>
        <taxon>Alphaproteobacteria</taxon>
        <taxon>Hyphomicrobiales</taxon>
        <taxon>Aurantimonadaceae</taxon>
        <taxon>Martelella</taxon>
    </lineage>
</organism>
<gene>
    <name evidence="1" type="ORF">Mame_00392</name>
</gene>
<evidence type="ECO:0008006" key="3">
    <source>
        <dbReference type="Google" id="ProtNLM"/>
    </source>
</evidence>
<dbReference type="STRING" id="1122214.Mame_00392"/>
<accession>A0A1U9YWF7</accession>
<dbReference type="RefSeq" id="WP_018064612.1">
    <property type="nucleotide sequence ID" value="NZ_AQWH01000008.1"/>
</dbReference>
<dbReference type="eggNOG" id="COG2017">
    <property type="taxonomic scope" value="Bacteria"/>
</dbReference>
<dbReference type="EMBL" id="CP020330">
    <property type="protein sequence ID" value="AQZ49775.1"/>
    <property type="molecule type" value="Genomic_DNA"/>
</dbReference>
<dbReference type="OrthoDB" id="9791280at2"/>
<dbReference type="KEGG" id="mmed:Mame_00392"/>
<dbReference type="GO" id="GO:0030246">
    <property type="term" value="F:carbohydrate binding"/>
    <property type="evidence" value="ECO:0007669"/>
    <property type="project" value="InterPro"/>
</dbReference>
<evidence type="ECO:0000313" key="2">
    <source>
        <dbReference type="Proteomes" id="UP000191135"/>
    </source>
</evidence>
<keyword evidence="2" id="KW-1185">Reference proteome</keyword>
<dbReference type="Proteomes" id="UP000191135">
    <property type="component" value="Chromosome"/>
</dbReference>
<dbReference type="AlphaFoldDB" id="A0A1U9YWF7"/>
<dbReference type="InterPro" id="IPR027839">
    <property type="entry name" value="DUF4432"/>
</dbReference>
<name>A0A1U9YWF7_9HYPH</name>
<protein>
    <recommendedName>
        <fullName evidence="3">Aldose 1-epimerase</fullName>
    </recommendedName>
</protein>